<dbReference type="SUPFAM" id="SSF75005">
    <property type="entry name" value="Arabinanase/levansucrase/invertase"/>
    <property type="match status" value="1"/>
</dbReference>
<gene>
    <name evidence="3" type="primary">PLEST002961</name>
    <name evidence="3" type="ORF">PLESTB_001055600</name>
</gene>
<dbReference type="AlphaFoldDB" id="A0A9W6BR36"/>
<keyword evidence="4" id="KW-1185">Reference proteome</keyword>
<dbReference type="PANTHER" id="PTHR31389">
    <property type="entry name" value="LD39211P"/>
    <property type="match status" value="1"/>
</dbReference>
<dbReference type="InterPro" id="IPR056442">
    <property type="entry name" value="GINT1_N"/>
</dbReference>
<evidence type="ECO:0000256" key="1">
    <source>
        <dbReference type="SAM" id="Phobius"/>
    </source>
</evidence>
<feature type="domain" description="Glucosamine inositolphosphorylceramide transferase 1 N-terminal" evidence="2">
    <location>
        <begin position="141"/>
        <end position="225"/>
    </location>
</feature>
<dbReference type="Proteomes" id="UP001165080">
    <property type="component" value="Unassembled WGS sequence"/>
</dbReference>
<accession>A0A9W6BR36</accession>
<sequence>MLPSGWQHGRVRLVAYIALSLCVALILFIDPLIDRPSGLVKLRWFTRKPPSHGLDACSWDYEGSWRIGLATGSPDPLRLNISYEPVLTCATLVNLTAVSFVADPFLFIPAPPTPGQPAEGGGPRALAAAVPPGPNGSTPWFAFFEMKNLARYIGEIGVAVSYDGGTTWRYLGTALSETFHLSFPLVMYDNTTSQYLMFPETSGARDGAVRVYGTSPEEFPFGWRLVMKRRPYDPGWPATRRWFQFGAPAKYVDTAPVWFRGQWWIFTTRVGSPPARQPKYTLMLYTADSLLGEWRAHPANLAGAAAALAPGGRVPYGVDADARTARNGGRPFVSGDALYRWAQDCSRYYGEALVLMRADVANDTSYVERVATRYEPRRDGLSWNAERLHHADVQQLPNGTWVGLLDGDRYVDGMAHFTARERWFVELKALLRRLVVLQLLLVVTAVALLQGWRRAMQGWRAYGSGAGGAGRRIWGFPAVASLGKLARRGVQLPLTVSGGGSAGDCGDCAAGECSGRGALRRRVAAVAVMVAIAVAVAVVVMAMLPCLVYCPRWPVQVRPFPASRHYVPDVPYVDPAAPYDVTNLTVVTGCSASFMDRLENLVASLQYWAPYTRVVVYDLGFTSEQLGQIRCWRETELRRFPWERFPAHLRDLRTYAFKALAFRLALEELSEAVLWLDCGLELRGPLTPVAAALAAHGHVSVQQSTSPYRQGFPLGNMAEGYVRRFFNMSDQEYERIKDLPYCAGGFQGFIRGSAAQKRILDPLVACSLDPGSCIAPPGHNRNQHCYDQTAGTLLIRHNNFSSCLPRELYGTSSTRKTSYDPRASSSPIVVTSRRFRQPKPYRGMLLRQPGCSSDPAANPWRTVASEHIESTISHSSLSKIAAMHVGALADFAVQSASCLGLHVLIQLALWAQALLAVYGIRWPALPWRVAGHCRGGAAAGPAAAGSAAAAAAARAPPLSLVAAASAAVALTSVVVVAVAGHVA</sequence>
<feature type="transmembrane region" description="Helical" evidence="1">
    <location>
        <begin position="960"/>
        <end position="982"/>
    </location>
</feature>
<dbReference type="Pfam" id="PF07801">
    <property type="entry name" value="DUF1647"/>
    <property type="match status" value="1"/>
</dbReference>
<feature type="transmembrane region" description="Helical" evidence="1">
    <location>
        <begin position="13"/>
        <end position="33"/>
    </location>
</feature>
<keyword evidence="1" id="KW-0472">Membrane</keyword>
<dbReference type="EMBL" id="BRXU01000014">
    <property type="protein sequence ID" value="GLC56016.1"/>
    <property type="molecule type" value="Genomic_DNA"/>
</dbReference>
<comment type="caution">
    <text evidence="3">The sequence shown here is derived from an EMBL/GenBank/DDBJ whole genome shotgun (WGS) entry which is preliminary data.</text>
</comment>
<evidence type="ECO:0000259" key="2">
    <source>
        <dbReference type="Pfam" id="PF24793"/>
    </source>
</evidence>
<keyword evidence="1" id="KW-0812">Transmembrane</keyword>
<name>A0A9W6BR36_9CHLO</name>
<feature type="transmembrane region" description="Helical" evidence="1">
    <location>
        <begin position="524"/>
        <end position="550"/>
    </location>
</feature>
<keyword evidence="1" id="KW-1133">Transmembrane helix</keyword>
<evidence type="ECO:0000313" key="4">
    <source>
        <dbReference type="Proteomes" id="UP001165080"/>
    </source>
</evidence>
<dbReference type="InterPro" id="IPR023296">
    <property type="entry name" value="Glyco_hydro_beta-prop_sf"/>
</dbReference>
<dbReference type="PANTHER" id="PTHR31389:SF4">
    <property type="entry name" value="LD39211P"/>
    <property type="match status" value="1"/>
</dbReference>
<proteinExistence type="predicted"/>
<reference evidence="3 4" key="1">
    <citation type="journal article" date="2023" name="Commun. Biol.">
        <title>Reorganization of the ancestral sex-determining regions during the evolution of trioecy in Pleodorina starrii.</title>
        <authorList>
            <person name="Takahashi K."/>
            <person name="Suzuki S."/>
            <person name="Kawai-Toyooka H."/>
            <person name="Yamamoto K."/>
            <person name="Hamaji T."/>
            <person name="Ootsuki R."/>
            <person name="Yamaguchi H."/>
            <person name="Kawachi M."/>
            <person name="Higashiyama T."/>
            <person name="Nozaki H."/>
        </authorList>
    </citation>
    <scope>NUCLEOTIDE SEQUENCE [LARGE SCALE GENOMIC DNA]</scope>
    <source>
        <strain evidence="3 4">NIES-4479</strain>
    </source>
</reference>
<organism evidence="3 4">
    <name type="scientific">Pleodorina starrii</name>
    <dbReference type="NCBI Taxonomy" id="330485"/>
    <lineage>
        <taxon>Eukaryota</taxon>
        <taxon>Viridiplantae</taxon>
        <taxon>Chlorophyta</taxon>
        <taxon>core chlorophytes</taxon>
        <taxon>Chlorophyceae</taxon>
        <taxon>CS clade</taxon>
        <taxon>Chlamydomonadales</taxon>
        <taxon>Volvocaceae</taxon>
        <taxon>Pleodorina</taxon>
    </lineage>
</organism>
<feature type="transmembrane region" description="Helical" evidence="1">
    <location>
        <begin position="430"/>
        <end position="452"/>
    </location>
</feature>
<dbReference type="InterPro" id="IPR012444">
    <property type="entry name" value="DUF1647"/>
</dbReference>
<protein>
    <recommendedName>
        <fullName evidence="2">Glucosamine inositolphosphorylceramide transferase 1 N-terminal domain-containing protein</fullName>
    </recommendedName>
</protein>
<dbReference type="Pfam" id="PF24793">
    <property type="entry name" value="GINT1_N"/>
    <property type="match status" value="2"/>
</dbReference>
<evidence type="ECO:0000313" key="3">
    <source>
        <dbReference type="EMBL" id="GLC56016.1"/>
    </source>
</evidence>
<feature type="domain" description="Glucosamine inositolphosphorylceramide transferase 1 N-terminal" evidence="2">
    <location>
        <begin position="251"/>
        <end position="408"/>
    </location>
</feature>